<keyword evidence="1" id="KW-0680">Restriction system</keyword>
<protein>
    <recommendedName>
        <fullName evidence="5">Restriction endonuclease subunit S</fullName>
    </recommendedName>
</protein>
<proteinExistence type="predicted"/>
<sequence length="329" mass="36761">MPAINAPSWFSEETVTVSTAPTCGLTKGGRLLPLLNPRTGARVMTTDPDTGQSVTAINDILLSDALALQRGERTSTMRDIPASKVLPRTRVPVYYDRRYHEHFISEMQTERFQGFRSATLAELAESGVISIRGGHGSPSSGQRIGNVPYIKVSDLRAGFVNINPTNRVPRSIAEAFWKGPSSQLQAFDILCPERTSKNIGDFCVLMPGQEQLLLTKEIIVIRPGARADFDSFYLLWAMTLKIVREQWKRVIFMQTNREDVGDRFREIEIPVPNDPETAASVSQQFRSYYQTVAKARTNLGQYLADSGDHHFFVSDSEGDIETQEEEESA</sequence>
<keyword evidence="2" id="KW-0238">DNA-binding</keyword>
<dbReference type="SUPFAM" id="SSF116734">
    <property type="entry name" value="DNA methylase specificity domain"/>
    <property type="match status" value="1"/>
</dbReference>
<dbReference type="InterPro" id="IPR044946">
    <property type="entry name" value="Restrct_endonuc_typeI_TRD_sf"/>
</dbReference>
<accession>A0ABT6RJZ1</accession>
<dbReference type="Gene3D" id="3.90.220.20">
    <property type="entry name" value="DNA methylase specificity domains"/>
    <property type="match status" value="1"/>
</dbReference>
<dbReference type="EMBL" id="JASCIR010000001">
    <property type="protein sequence ID" value="MDI3384615.1"/>
    <property type="molecule type" value="Genomic_DNA"/>
</dbReference>
<comment type="caution">
    <text evidence="3">The sequence shown here is derived from an EMBL/GenBank/DDBJ whole genome shotgun (WGS) entry which is preliminary data.</text>
</comment>
<dbReference type="RefSeq" id="WP_282509056.1">
    <property type="nucleotide sequence ID" value="NZ_JASCIR010000001.1"/>
</dbReference>
<evidence type="ECO:0000256" key="2">
    <source>
        <dbReference type="ARBA" id="ARBA00023125"/>
    </source>
</evidence>
<name>A0ABT6RJZ1_9ACTN</name>
<gene>
    <name evidence="3" type="ORF">QIS99_00015</name>
</gene>
<evidence type="ECO:0008006" key="5">
    <source>
        <dbReference type="Google" id="ProtNLM"/>
    </source>
</evidence>
<evidence type="ECO:0000313" key="3">
    <source>
        <dbReference type="EMBL" id="MDI3384615.1"/>
    </source>
</evidence>
<reference evidence="3 4" key="1">
    <citation type="submission" date="2023-05" db="EMBL/GenBank/DDBJ databases">
        <title>Draft genome sequence of Streptomyces sp. B-S-A8 isolated from a cave soil in Thailand.</title>
        <authorList>
            <person name="Chamroensaksri N."/>
            <person name="Muangham S."/>
        </authorList>
    </citation>
    <scope>NUCLEOTIDE SEQUENCE [LARGE SCALE GENOMIC DNA]</scope>
    <source>
        <strain evidence="3 4">B-S-A8</strain>
    </source>
</reference>
<evidence type="ECO:0000313" key="4">
    <source>
        <dbReference type="Proteomes" id="UP001224661"/>
    </source>
</evidence>
<keyword evidence="4" id="KW-1185">Reference proteome</keyword>
<organism evidence="3 4">
    <name type="scientific">Streptomyces solicavernae</name>
    <dbReference type="NCBI Taxonomy" id="3043614"/>
    <lineage>
        <taxon>Bacteria</taxon>
        <taxon>Bacillati</taxon>
        <taxon>Actinomycetota</taxon>
        <taxon>Actinomycetes</taxon>
        <taxon>Kitasatosporales</taxon>
        <taxon>Streptomycetaceae</taxon>
        <taxon>Streptomyces</taxon>
    </lineage>
</organism>
<dbReference type="Proteomes" id="UP001224661">
    <property type="component" value="Unassembled WGS sequence"/>
</dbReference>
<evidence type="ECO:0000256" key="1">
    <source>
        <dbReference type="ARBA" id="ARBA00022747"/>
    </source>
</evidence>